<feature type="region of interest" description="Disordered" evidence="2">
    <location>
        <begin position="180"/>
        <end position="226"/>
    </location>
</feature>
<keyword evidence="3" id="KW-0472">Membrane</keyword>
<accession>A0A699H1V4</accession>
<feature type="coiled-coil region" evidence="1">
    <location>
        <begin position="420"/>
        <end position="454"/>
    </location>
</feature>
<feature type="transmembrane region" description="Helical" evidence="3">
    <location>
        <begin position="56"/>
        <end position="77"/>
    </location>
</feature>
<proteinExistence type="predicted"/>
<name>A0A699H1V4_TANCI</name>
<evidence type="ECO:0000256" key="2">
    <source>
        <dbReference type="SAM" id="MobiDB-lite"/>
    </source>
</evidence>
<reference evidence="4" key="1">
    <citation type="journal article" date="2019" name="Sci. Rep.">
        <title>Draft genome of Tanacetum cinerariifolium, the natural source of mosquito coil.</title>
        <authorList>
            <person name="Yamashiro T."/>
            <person name="Shiraishi A."/>
            <person name="Satake H."/>
            <person name="Nakayama K."/>
        </authorList>
    </citation>
    <scope>NUCLEOTIDE SEQUENCE</scope>
</reference>
<evidence type="ECO:0000256" key="1">
    <source>
        <dbReference type="SAM" id="Coils"/>
    </source>
</evidence>
<keyword evidence="3" id="KW-1133">Transmembrane helix</keyword>
<evidence type="ECO:0008006" key="5">
    <source>
        <dbReference type="Google" id="ProtNLM"/>
    </source>
</evidence>
<dbReference type="EMBL" id="BKCJ010072143">
    <property type="protein sequence ID" value="GEW74937.1"/>
    <property type="molecule type" value="Genomic_DNA"/>
</dbReference>
<keyword evidence="1" id="KW-0175">Coiled coil</keyword>
<comment type="caution">
    <text evidence="4">The sequence shown here is derived from an EMBL/GenBank/DDBJ whole genome shotgun (WGS) entry which is preliminary data.</text>
</comment>
<keyword evidence="3" id="KW-0812">Transmembrane</keyword>
<gene>
    <name evidence="4" type="ORF">Tci_246913</name>
</gene>
<evidence type="ECO:0000256" key="3">
    <source>
        <dbReference type="SAM" id="Phobius"/>
    </source>
</evidence>
<organism evidence="4">
    <name type="scientific">Tanacetum cinerariifolium</name>
    <name type="common">Dalmatian daisy</name>
    <name type="synonym">Chrysanthemum cinerariifolium</name>
    <dbReference type="NCBI Taxonomy" id="118510"/>
    <lineage>
        <taxon>Eukaryota</taxon>
        <taxon>Viridiplantae</taxon>
        <taxon>Streptophyta</taxon>
        <taxon>Embryophyta</taxon>
        <taxon>Tracheophyta</taxon>
        <taxon>Spermatophyta</taxon>
        <taxon>Magnoliopsida</taxon>
        <taxon>eudicotyledons</taxon>
        <taxon>Gunneridae</taxon>
        <taxon>Pentapetalae</taxon>
        <taxon>asterids</taxon>
        <taxon>campanulids</taxon>
        <taxon>Asterales</taxon>
        <taxon>Asteraceae</taxon>
        <taxon>Asteroideae</taxon>
        <taxon>Anthemideae</taxon>
        <taxon>Anthemidinae</taxon>
        <taxon>Tanacetum</taxon>
    </lineage>
</organism>
<feature type="compositionally biased region" description="Basic residues" evidence="2">
    <location>
        <begin position="206"/>
        <end position="217"/>
    </location>
</feature>
<evidence type="ECO:0000313" key="4">
    <source>
        <dbReference type="EMBL" id="GEW74937.1"/>
    </source>
</evidence>
<sequence length="616" mass="67886">MSKNDMENRICTLSKNDLKDLVKTYRIPLDLHPSLPDSGFTMDHLPGNAIGIYTEFLWFFGVPIPFSTFLSFVLTYFKITWRHSCSCVSDDLPTDGYDRNDVERLCARLIYLREMREEMSIYEFMTLPSWGDAMVVKESHNLSLSLLECVLSHTTAPTMKGAMIPLPTPDEIVASLSDPHLAKKSNGPSQVRVCSASDTAPDPSRPSKKRKLRKRASKAGSRAPELGQAESVDFEQFFAEIENILEKAEGTSVRAASAPIPRLGKRLGAPSVADVGASGPSHVGTSVHASTSERNLSLGGVVVSGHVGKSGAEVLRRQVDPLDFLACSLSCFYPSYTREEWNGCHAPEDNLMCKDIFKDPNVCRKALDQTITPAELKRTESLLSLDLANCFKVLSALLISHGVEVNSRYTFLVTARNHLRKKFDQKARELRSQKDAASDKVKELQTKLIDLALEKARSQGYKDAMDGFREEVTQFVGSGVESLVWELLSSDEFHAALARVASLGINHGIERGIRMGRTDVEFEAAAQKVSNFHVGAKADFDKALVYFPTTPFPFLIKIVAASEENLSEVTQVLSDKHIRSVILASAVPPIINEDLLDLVPFEHASEHASDALAASI</sequence>
<dbReference type="AlphaFoldDB" id="A0A699H1V4"/>
<protein>
    <recommendedName>
        <fullName evidence="5">Transposase (Putative), gypsy type</fullName>
    </recommendedName>
</protein>